<dbReference type="PANTHER" id="PTHR19446">
    <property type="entry name" value="REVERSE TRANSCRIPTASES"/>
    <property type="match status" value="1"/>
</dbReference>
<dbReference type="InterPro" id="IPR043502">
    <property type="entry name" value="DNA/RNA_pol_sf"/>
</dbReference>
<accession>A0A0J7K511</accession>
<comment type="caution">
    <text evidence="2">The sequence shown here is derived from an EMBL/GenBank/DDBJ whole genome shotgun (WGS) entry which is preliminary data.</text>
</comment>
<dbReference type="EMBL" id="LBMM01013923">
    <property type="protein sequence ID" value="KMQ85417.1"/>
    <property type="molecule type" value="Genomic_DNA"/>
</dbReference>
<dbReference type="GO" id="GO:0003964">
    <property type="term" value="F:RNA-directed DNA polymerase activity"/>
    <property type="evidence" value="ECO:0007669"/>
    <property type="project" value="UniProtKB-KW"/>
</dbReference>
<dbReference type="STRING" id="67767.A0A0J7K511"/>
<dbReference type="InterPro" id="IPR000477">
    <property type="entry name" value="RT_dom"/>
</dbReference>
<gene>
    <name evidence="2" type="ORF">RF55_16062</name>
</gene>
<dbReference type="PROSITE" id="PS50878">
    <property type="entry name" value="RT_POL"/>
    <property type="match status" value="1"/>
</dbReference>
<dbReference type="Pfam" id="PF00078">
    <property type="entry name" value="RVT_1"/>
    <property type="match status" value="1"/>
</dbReference>
<dbReference type="OrthoDB" id="415822at2759"/>
<reference evidence="2 3" key="1">
    <citation type="submission" date="2015-04" db="EMBL/GenBank/DDBJ databases">
        <title>Lasius niger genome sequencing.</title>
        <authorList>
            <person name="Konorov E.A."/>
            <person name="Nikitin M.A."/>
            <person name="Kirill M.V."/>
            <person name="Chang P."/>
        </authorList>
    </citation>
    <scope>NUCLEOTIDE SEQUENCE [LARGE SCALE GENOMIC DNA]</scope>
    <source>
        <tissue evidence="2">Whole</tissue>
    </source>
</reference>
<name>A0A0J7K511_LASNI</name>
<keyword evidence="2" id="KW-0808">Transferase</keyword>
<proteinExistence type="predicted"/>
<feature type="domain" description="Reverse transcriptase" evidence="1">
    <location>
        <begin position="1"/>
        <end position="183"/>
    </location>
</feature>
<evidence type="ECO:0000259" key="1">
    <source>
        <dbReference type="PROSITE" id="PS50878"/>
    </source>
</evidence>
<dbReference type="SUPFAM" id="SSF56672">
    <property type="entry name" value="DNA/RNA polymerases"/>
    <property type="match status" value="1"/>
</dbReference>
<evidence type="ECO:0000313" key="2">
    <source>
        <dbReference type="EMBL" id="KMQ85417.1"/>
    </source>
</evidence>
<dbReference type="Proteomes" id="UP000036403">
    <property type="component" value="Unassembled WGS sequence"/>
</dbReference>
<protein>
    <submittedName>
        <fullName evidence="2">Reverse transcriptase</fullName>
    </submittedName>
</protein>
<keyword evidence="2" id="KW-0548">Nucleotidyltransferase</keyword>
<keyword evidence="3" id="KW-1185">Reference proteome</keyword>
<dbReference type="PaxDb" id="67767-A0A0J7K511"/>
<organism evidence="2 3">
    <name type="scientific">Lasius niger</name>
    <name type="common">Black garden ant</name>
    <dbReference type="NCBI Taxonomy" id="67767"/>
    <lineage>
        <taxon>Eukaryota</taxon>
        <taxon>Metazoa</taxon>
        <taxon>Ecdysozoa</taxon>
        <taxon>Arthropoda</taxon>
        <taxon>Hexapoda</taxon>
        <taxon>Insecta</taxon>
        <taxon>Pterygota</taxon>
        <taxon>Neoptera</taxon>
        <taxon>Endopterygota</taxon>
        <taxon>Hymenoptera</taxon>
        <taxon>Apocrita</taxon>
        <taxon>Aculeata</taxon>
        <taxon>Formicoidea</taxon>
        <taxon>Formicidae</taxon>
        <taxon>Formicinae</taxon>
        <taxon>Lasius</taxon>
        <taxon>Lasius</taxon>
    </lineage>
</organism>
<dbReference type="AlphaFoldDB" id="A0A0J7K511"/>
<keyword evidence="2" id="KW-0695">RNA-directed DNA polymerase</keyword>
<sequence>MEGGGMLLAVSLDISNAFNTLLWRRVGAVLEYHRVPPYLINVIRDYFRDRKLVYVDRDAVKTERLMSGGVPQGSVLGLLLWNITYDVVLRTDLPPDCNVICYADDTLILAGGKSWGEAVARANQATARVVRTIRAVGLKMAHHKTEATFFHNGRHGAPPKVRIRAADTPVEVGTQIKYLGLHLDSRWAFGEHFRRIAPRVERAAMALGRLLPNMGGPAETVRRLYAGTVHAMILYGAPIWAEKVVATRHLRDMLRQIQRRVTNRICRGYRTMNWVAVGVLAGVPPCELLARMYSEVYIRV</sequence>
<evidence type="ECO:0000313" key="3">
    <source>
        <dbReference type="Proteomes" id="UP000036403"/>
    </source>
</evidence>